<evidence type="ECO:0000256" key="1">
    <source>
        <dbReference type="SAM" id="SignalP"/>
    </source>
</evidence>
<name>A0AAV6JEU3_9ERIC</name>
<accession>A0AAV6JEU3</accession>
<feature type="chain" id="PRO_5043843136" evidence="1">
    <location>
        <begin position="21"/>
        <end position="104"/>
    </location>
</feature>
<evidence type="ECO:0000313" key="2">
    <source>
        <dbReference type="EMBL" id="KAG5538079.1"/>
    </source>
</evidence>
<dbReference type="Proteomes" id="UP000823749">
    <property type="component" value="Chromosome 8"/>
</dbReference>
<protein>
    <submittedName>
        <fullName evidence="2">Uncharacterized protein</fullName>
    </submittedName>
</protein>
<comment type="caution">
    <text evidence="2">The sequence shown here is derived from an EMBL/GenBank/DDBJ whole genome shotgun (WGS) entry which is preliminary data.</text>
</comment>
<keyword evidence="1" id="KW-0732">Signal</keyword>
<sequence length="104" mass="11369">MEKIFACGLLCLLLLYVAFGGEQECDREFKCVWGPACSEDAMTCFDDCWTVVEDSDRNARLLFATYIPGTNMCRCHMISKTLCDAESPALAPAPAPSTGGEVMD</sequence>
<evidence type="ECO:0000313" key="3">
    <source>
        <dbReference type="Proteomes" id="UP000823749"/>
    </source>
</evidence>
<dbReference type="AlphaFoldDB" id="A0AAV6JEU3"/>
<gene>
    <name evidence="2" type="ORF">RHGRI_025238</name>
</gene>
<dbReference type="EMBL" id="JACTNZ010000008">
    <property type="protein sequence ID" value="KAG5538079.1"/>
    <property type="molecule type" value="Genomic_DNA"/>
</dbReference>
<keyword evidence="3" id="KW-1185">Reference proteome</keyword>
<organism evidence="2 3">
    <name type="scientific">Rhododendron griersonianum</name>
    <dbReference type="NCBI Taxonomy" id="479676"/>
    <lineage>
        <taxon>Eukaryota</taxon>
        <taxon>Viridiplantae</taxon>
        <taxon>Streptophyta</taxon>
        <taxon>Embryophyta</taxon>
        <taxon>Tracheophyta</taxon>
        <taxon>Spermatophyta</taxon>
        <taxon>Magnoliopsida</taxon>
        <taxon>eudicotyledons</taxon>
        <taxon>Gunneridae</taxon>
        <taxon>Pentapetalae</taxon>
        <taxon>asterids</taxon>
        <taxon>Ericales</taxon>
        <taxon>Ericaceae</taxon>
        <taxon>Ericoideae</taxon>
        <taxon>Rhodoreae</taxon>
        <taxon>Rhododendron</taxon>
    </lineage>
</organism>
<feature type="signal peptide" evidence="1">
    <location>
        <begin position="1"/>
        <end position="20"/>
    </location>
</feature>
<reference evidence="2" key="1">
    <citation type="submission" date="2020-08" db="EMBL/GenBank/DDBJ databases">
        <title>Plant Genome Project.</title>
        <authorList>
            <person name="Zhang R.-G."/>
        </authorList>
    </citation>
    <scope>NUCLEOTIDE SEQUENCE</scope>
    <source>
        <strain evidence="2">WSP0</strain>
        <tissue evidence="2">Leaf</tissue>
    </source>
</reference>
<proteinExistence type="predicted"/>